<dbReference type="EMBL" id="JBHUKQ010000006">
    <property type="protein sequence ID" value="MFD2480092.1"/>
    <property type="molecule type" value="Genomic_DNA"/>
</dbReference>
<accession>A0ABW5HTM1</accession>
<gene>
    <name evidence="6" type="ORF">ACFSUT_07405</name>
</gene>
<dbReference type="InterPro" id="IPR005119">
    <property type="entry name" value="LysR_subst-bd"/>
</dbReference>
<name>A0ABW5HTM1_9PSEU</name>
<keyword evidence="7" id="KW-1185">Reference proteome</keyword>
<proteinExistence type="inferred from homology"/>
<organism evidence="6 7">
    <name type="scientific">Amycolatopsis albidoflavus</name>
    <dbReference type="NCBI Taxonomy" id="102226"/>
    <lineage>
        <taxon>Bacteria</taxon>
        <taxon>Bacillati</taxon>
        <taxon>Actinomycetota</taxon>
        <taxon>Actinomycetes</taxon>
        <taxon>Pseudonocardiales</taxon>
        <taxon>Pseudonocardiaceae</taxon>
        <taxon>Amycolatopsis</taxon>
    </lineage>
</organism>
<evidence type="ECO:0000256" key="1">
    <source>
        <dbReference type="ARBA" id="ARBA00009437"/>
    </source>
</evidence>
<sequence length="236" mass="25761">MARRFVVQADYFSDAVANLATGSVRRFSIAASAPIVSGLLAPFVATLLPEDPFIEPRSAEHLALDVMLRGGVDAVISPVGPAPEFHRRVVGRMPLRAFVQADHAWAQARRKAIGVADLLEHPLIASSEKAVGRRLLDAARARLGLSYRSIRECDDNSTAIANAAAGKGVAVLASPPAHGAYPVDVWEEPDRPETALAVRFFMAWHPQHHALHVIEDLARRIELFFLHRHCELPSNP</sequence>
<evidence type="ECO:0000256" key="3">
    <source>
        <dbReference type="ARBA" id="ARBA00023125"/>
    </source>
</evidence>
<keyword evidence="2" id="KW-0805">Transcription regulation</keyword>
<dbReference type="SUPFAM" id="SSF53850">
    <property type="entry name" value="Periplasmic binding protein-like II"/>
    <property type="match status" value="1"/>
</dbReference>
<dbReference type="Gene3D" id="3.40.190.290">
    <property type="match status" value="1"/>
</dbReference>
<dbReference type="CDD" id="cd05466">
    <property type="entry name" value="PBP2_LTTR_substrate"/>
    <property type="match status" value="1"/>
</dbReference>
<dbReference type="PANTHER" id="PTHR30346:SF0">
    <property type="entry name" value="HCA OPERON TRANSCRIPTIONAL ACTIVATOR HCAR"/>
    <property type="match status" value="1"/>
</dbReference>
<dbReference type="Proteomes" id="UP001597542">
    <property type="component" value="Unassembled WGS sequence"/>
</dbReference>
<feature type="domain" description="LysR substrate-binding" evidence="5">
    <location>
        <begin position="23"/>
        <end position="219"/>
    </location>
</feature>
<keyword evidence="3" id="KW-0238">DNA-binding</keyword>
<dbReference type="PANTHER" id="PTHR30346">
    <property type="entry name" value="TRANSCRIPTIONAL DUAL REGULATOR HCAR-RELATED"/>
    <property type="match status" value="1"/>
</dbReference>
<keyword evidence="4" id="KW-0804">Transcription</keyword>
<reference evidence="7" key="1">
    <citation type="journal article" date="2019" name="Int. J. Syst. Evol. Microbiol.">
        <title>The Global Catalogue of Microorganisms (GCM) 10K type strain sequencing project: providing services to taxonomists for standard genome sequencing and annotation.</title>
        <authorList>
            <consortium name="The Broad Institute Genomics Platform"/>
            <consortium name="The Broad Institute Genome Sequencing Center for Infectious Disease"/>
            <person name="Wu L."/>
            <person name="Ma J."/>
        </authorList>
    </citation>
    <scope>NUCLEOTIDE SEQUENCE [LARGE SCALE GENOMIC DNA]</scope>
    <source>
        <strain evidence="7">CGMCC 4.7638</strain>
    </source>
</reference>
<evidence type="ECO:0000256" key="2">
    <source>
        <dbReference type="ARBA" id="ARBA00023015"/>
    </source>
</evidence>
<comment type="caution">
    <text evidence="6">The sequence shown here is derived from an EMBL/GenBank/DDBJ whole genome shotgun (WGS) entry which is preliminary data.</text>
</comment>
<evidence type="ECO:0000256" key="4">
    <source>
        <dbReference type="ARBA" id="ARBA00023163"/>
    </source>
</evidence>
<dbReference type="Pfam" id="PF03466">
    <property type="entry name" value="LysR_substrate"/>
    <property type="match status" value="1"/>
</dbReference>
<evidence type="ECO:0000313" key="6">
    <source>
        <dbReference type="EMBL" id="MFD2480092.1"/>
    </source>
</evidence>
<dbReference type="RefSeq" id="WP_344286616.1">
    <property type="nucleotide sequence ID" value="NZ_BAAAHV010000027.1"/>
</dbReference>
<comment type="similarity">
    <text evidence="1">Belongs to the LysR transcriptional regulatory family.</text>
</comment>
<evidence type="ECO:0000259" key="5">
    <source>
        <dbReference type="Pfam" id="PF03466"/>
    </source>
</evidence>
<evidence type="ECO:0000313" key="7">
    <source>
        <dbReference type="Proteomes" id="UP001597542"/>
    </source>
</evidence>
<protein>
    <submittedName>
        <fullName evidence="6">Substrate-binding domain-containing protein</fullName>
    </submittedName>
</protein>